<keyword evidence="2" id="KW-1185">Reference proteome</keyword>
<dbReference type="Proteomes" id="UP001634393">
    <property type="component" value="Unassembled WGS sequence"/>
</dbReference>
<accession>A0ABD3SK89</accession>
<name>A0ABD3SK89_9LAMI</name>
<gene>
    <name evidence="1" type="ORF">ACJIZ3_021019</name>
</gene>
<dbReference type="AlphaFoldDB" id="A0ABD3SK89"/>
<organism evidence="1 2">
    <name type="scientific">Penstemon smallii</name>
    <dbReference type="NCBI Taxonomy" id="265156"/>
    <lineage>
        <taxon>Eukaryota</taxon>
        <taxon>Viridiplantae</taxon>
        <taxon>Streptophyta</taxon>
        <taxon>Embryophyta</taxon>
        <taxon>Tracheophyta</taxon>
        <taxon>Spermatophyta</taxon>
        <taxon>Magnoliopsida</taxon>
        <taxon>eudicotyledons</taxon>
        <taxon>Gunneridae</taxon>
        <taxon>Pentapetalae</taxon>
        <taxon>asterids</taxon>
        <taxon>lamiids</taxon>
        <taxon>Lamiales</taxon>
        <taxon>Plantaginaceae</taxon>
        <taxon>Cheloneae</taxon>
        <taxon>Penstemon</taxon>
    </lineage>
</organism>
<sequence>MLIHCTFSPPFQHCDSTTTIFIPNLTPKNKKSCPISCQFSVFRGNETSLCYNSRNLVKRKFEIPTAWVLLAKDKNTSYALSNFPKTRCIILIPKKPLVFSFNYHTLPK</sequence>
<evidence type="ECO:0000313" key="1">
    <source>
        <dbReference type="EMBL" id="KAL3824990.1"/>
    </source>
</evidence>
<evidence type="ECO:0000313" key="2">
    <source>
        <dbReference type="Proteomes" id="UP001634393"/>
    </source>
</evidence>
<proteinExistence type="predicted"/>
<protein>
    <submittedName>
        <fullName evidence="1">Uncharacterized protein</fullName>
    </submittedName>
</protein>
<comment type="caution">
    <text evidence="1">The sequence shown here is derived from an EMBL/GenBank/DDBJ whole genome shotgun (WGS) entry which is preliminary data.</text>
</comment>
<reference evidence="1 2" key="1">
    <citation type="submission" date="2024-12" db="EMBL/GenBank/DDBJ databases">
        <title>The unique morphological basis and parallel evolutionary history of personate flowers in Penstemon.</title>
        <authorList>
            <person name="Depatie T.H."/>
            <person name="Wessinger C.A."/>
        </authorList>
    </citation>
    <scope>NUCLEOTIDE SEQUENCE [LARGE SCALE GENOMIC DNA]</scope>
    <source>
        <strain evidence="1">WTNN_2</strain>
        <tissue evidence="1">Leaf</tissue>
    </source>
</reference>
<dbReference type="EMBL" id="JBJXBP010000006">
    <property type="protein sequence ID" value="KAL3824990.1"/>
    <property type="molecule type" value="Genomic_DNA"/>
</dbReference>